<comment type="caution">
    <text evidence="1">The sequence shown here is derived from an EMBL/GenBank/DDBJ whole genome shotgun (WGS) entry which is preliminary data.</text>
</comment>
<evidence type="ECO:0000313" key="1">
    <source>
        <dbReference type="EMBL" id="MBE1556349.1"/>
    </source>
</evidence>
<reference evidence="1" key="1">
    <citation type="submission" date="2020-10" db="EMBL/GenBank/DDBJ databases">
        <title>Genomic Encyclopedia of Type Strains, Phase IV (KMG-IV): sequencing the most valuable type-strain genomes for metagenomic binning, comparative biology and taxonomic classification.</title>
        <authorList>
            <person name="Goeker M."/>
        </authorList>
    </citation>
    <scope>NUCLEOTIDE SEQUENCE</scope>
    <source>
        <strain evidence="1">DSM 13886</strain>
    </source>
</reference>
<evidence type="ECO:0000313" key="2">
    <source>
        <dbReference type="Proteomes" id="UP000658225"/>
    </source>
</evidence>
<evidence type="ECO:0008006" key="3">
    <source>
        <dbReference type="Google" id="ProtNLM"/>
    </source>
</evidence>
<dbReference type="AlphaFoldDB" id="A0A927R7U8"/>
<proteinExistence type="predicted"/>
<organism evidence="1 2">
    <name type="scientific">Sporosarcina limicola</name>
    <dbReference type="NCBI Taxonomy" id="34101"/>
    <lineage>
        <taxon>Bacteria</taxon>
        <taxon>Bacillati</taxon>
        <taxon>Bacillota</taxon>
        <taxon>Bacilli</taxon>
        <taxon>Bacillales</taxon>
        <taxon>Caryophanaceae</taxon>
        <taxon>Sporosarcina</taxon>
    </lineage>
</organism>
<dbReference type="Proteomes" id="UP000658225">
    <property type="component" value="Unassembled WGS sequence"/>
</dbReference>
<name>A0A927R7U8_9BACL</name>
<protein>
    <recommendedName>
        <fullName evidence="3">Peptidoglycan binding-like domain-containing protein</fullName>
    </recommendedName>
</protein>
<gene>
    <name evidence="1" type="ORF">H4683_003473</name>
</gene>
<keyword evidence="2" id="KW-1185">Reference proteome</keyword>
<dbReference type="EMBL" id="JADBEL010000025">
    <property type="protein sequence ID" value="MBE1556349.1"/>
    <property type="molecule type" value="Genomic_DNA"/>
</dbReference>
<accession>A0A927R7U8</accession>
<dbReference type="RefSeq" id="WP_192600002.1">
    <property type="nucleotide sequence ID" value="NZ_JADBEL010000025.1"/>
</dbReference>
<sequence>MYGDGLAKVVLDFQKKNKLGADEVAGRVTMAANEKVLTSLITPPKEEEIKVPNLYNPESKAVIELTARVLSRLEKQETNPISDVHRKNLESGTLTDSQAIGILFVAIDREFLTKN</sequence>